<dbReference type="SUPFAM" id="SSF56235">
    <property type="entry name" value="N-terminal nucleophile aminohydrolases (Ntn hydrolases)"/>
    <property type="match status" value="1"/>
</dbReference>
<dbReference type="InterPro" id="IPR000101">
    <property type="entry name" value="GGT_peptidase"/>
</dbReference>
<dbReference type="PANTHER" id="PTHR11686:SF9">
    <property type="entry name" value="RE13973P"/>
    <property type="match status" value="1"/>
</dbReference>
<keyword evidence="2" id="KW-1185">Reference proteome</keyword>
<dbReference type="GO" id="GO:0006751">
    <property type="term" value="P:glutathione catabolic process"/>
    <property type="evidence" value="ECO:0007669"/>
    <property type="project" value="InterPro"/>
</dbReference>
<dbReference type="EnsemblMetazoa" id="XM_024225202.1">
    <property type="protein sequence ID" value="XP_024080970.1"/>
    <property type="gene ID" value="LOC106670235"/>
</dbReference>
<dbReference type="Proteomes" id="UP000494040">
    <property type="component" value="Unassembled WGS sequence"/>
</dbReference>
<dbReference type="GO" id="GO:0036374">
    <property type="term" value="F:glutathione hydrolase activity"/>
    <property type="evidence" value="ECO:0007669"/>
    <property type="project" value="InterPro"/>
</dbReference>
<dbReference type="Pfam" id="PF01019">
    <property type="entry name" value="G_glu_transpept"/>
    <property type="match status" value="1"/>
</dbReference>
<evidence type="ECO:0000313" key="1">
    <source>
        <dbReference type="EnsemblMetazoa" id="XP_024080970.1"/>
    </source>
</evidence>
<organism evidence="1 2">
    <name type="scientific">Cimex lectularius</name>
    <name type="common">Bed bug</name>
    <name type="synonym">Acanthia lectularia</name>
    <dbReference type="NCBI Taxonomy" id="79782"/>
    <lineage>
        <taxon>Eukaryota</taxon>
        <taxon>Metazoa</taxon>
        <taxon>Ecdysozoa</taxon>
        <taxon>Arthropoda</taxon>
        <taxon>Hexapoda</taxon>
        <taxon>Insecta</taxon>
        <taxon>Pterygota</taxon>
        <taxon>Neoptera</taxon>
        <taxon>Paraneoptera</taxon>
        <taxon>Hemiptera</taxon>
        <taxon>Heteroptera</taxon>
        <taxon>Panheteroptera</taxon>
        <taxon>Cimicomorpha</taxon>
        <taxon>Cimicidae</taxon>
        <taxon>Cimex</taxon>
    </lineage>
</organism>
<dbReference type="InterPro" id="IPR029055">
    <property type="entry name" value="Ntn_hydrolases_N"/>
</dbReference>
<protein>
    <submittedName>
        <fullName evidence="1">Uncharacterized protein</fullName>
    </submittedName>
</protein>
<dbReference type="GO" id="GO:0005886">
    <property type="term" value="C:plasma membrane"/>
    <property type="evidence" value="ECO:0007669"/>
    <property type="project" value="TreeGrafter"/>
</dbReference>
<evidence type="ECO:0000313" key="2">
    <source>
        <dbReference type="Proteomes" id="UP000494040"/>
    </source>
</evidence>
<reference evidence="1" key="1">
    <citation type="submission" date="2022-01" db="UniProtKB">
        <authorList>
            <consortium name="EnsemblMetazoa"/>
        </authorList>
    </citation>
    <scope>IDENTIFICATION</scope>
</reference>
<sequence length="332" mass="36778">MVHIYQGENTGNVSFFKFNNYFINKISSFGQARLVVWWLTTKNAPKWAKILREGGNAVNVAVGVSFCMGVVHPHLTGIGGNGLVLIYDHKLGKLRDCINFNRKGSTSSETVGIPGFINGLSFAHSKFGRLPWKKILSYSIELARTGFIVTESLKSSVQHLKTENIKTKLGLWLNSLKVGKVTTSKPLAETLELLAEQGGNVFYSGAFTKNLAHVLSEDDMKNYKVLNNVCAMEEWNKFKLFTTGQVTGGPLLLKALKNMNNASNPYASIKAINEALTTAENYTHGVVVTSVDKDDNYVCGKIRISFGLANINTRRVRSQRCCQIRNGENVYE</sequence>
<dbReference type="PANTHER" id="PTHR11686">
    <property type="entry name" value="GAMMA GLUTAMYL TRANSPEPTIDASE"/>
    <property type="match status" value="1"/>
</dbReference>
<dbReference type="GeneID" id="106670235"/>
<proteinExistence type="predicted"/>
<dbReference type="RefSeq" id="XP_024080970.1">
    <property type="nucleotide sequence ID" value="XM_024225202.1"/>
</dbReference>
<dbReference type="PRINTS" id="PR01210">
    <property type="entry name" value="GGTRANSPTASE"/>
</dbReference>
<dbReference type="AlphaFoldDB" id="A0A8I6SFP0"/>
<name>A0A8I6SFP0_CIMLE</name>
<accession>A0A8I6SFP0</accession>
<dbReference type="OrthoDB" id="9977870at2759"/>